<dbReference type="Gene3D" id="1.10.740.10">
    <property type="entry name" value="Transferase Inhibitor Protein From Tn5, Chain"/>
    <property type="match status" value="1"/>
</dbReference>
<dbReference type="AlphaFoldDB" id="D6TC74"/>
<evidence type="ECO:0000313" key="1">
    <source>
        <dbReference type="EMBL" id="EFH88110.1"/>
    </source>
</evidence>
<dbReference type="SUPFAM" id="SSF53098">
    <property type="entry name" value="Ribonuclease H-like"/>
    <property type="match status" value="1"/>
</dbReference>
<accession>D6TC74</accession>
<proteinExistence type="predicted"/>
<keyword evidence="2" id="KW-1185">Reference proteome</keyword>
<dbReference type="InterPro" id="IPR012337">
    <property type="entry name" value="RNaseH-like_sf"/>
</dbReference>
<dbReference type="InParanoid" id="D6TC74"/>
<dbReference type="InterPro" id="IPR014737">
    <property type="entry name" value="Transposase_Tn5-like_C"/>
</dbReference>
<gene>
    <name evidence="1" type="ORF">Krac_9505</name>
</gene>
<organism evidence="1 2">
    <name type="scientific">Ktedonobacter racemifer DSM 44963</name>
    <dbReference type="NCBI Taxonomy" id="485913"/>
    <lineage>
        <taxon>Bacteria</taxon>
        <taxon>Bacillati</taxon>
        <taxon>Chloroflexota</taxon>
        <taxon>Ktedonobacteria</taxon>
        <taxon>Ktedonobacterales</taxon>
        <taxon>Ktedonobacteraceae</taxon>
        <taxon>Ktedonobacter</taxon>
    </lineage>
</organism>
<protein>
    <submittedName>
        <fullName evidence="1">Uncharacterized protein</fullName>
    </submittedName>
</protein>
<name>D6TC74_KTERA</name>
<sequence>MVGWRWLLEDFHKALKTGCRMEQHNLQSMQAQWNLLAILTPIALRLLLIRQAAQQATEIPAENVVSQEAIQAVILLDHRHRNIVTAKHLWRAIARLGATSTGRVMDHQDGRPYGKDGCGSWTSWRAFISPPVSILHDLCISVRHQ</sequence>
<evidence type="ECO:0000313" key="2">
    <source>
        <dbReference type="Proteomes" id="UP000004508"/>
    </source>
</evidence>
<comment type="caution">
    <text evidence="1">The sequence shown here is derived from an EMBL/GenBank/DDBJ whole genome shotgun (WGS) entry which is preliminary data.</text>
</comment>
<dbReference type="EMBL" id="ADVG01000001">
    <property type="protein sequence ID" value="EFH88110.1"/>
    <property type="molecule type" value="Genomic_DNA"/>
</dbReference>
<reference evidence="1 2" key="1">
    <citation type="journal article" date="2011" name="Stand. Genomic Sci.">
        <title>Non-contiguous finished genome sequence and contextual data of the filamentous soil bacterium Ktedonobacter racemifer type strain (SOSP1-21).</title>
        <authorList>
            <person name="Chang Y.J."/>
            <person name="Land M."/>
            <person name="Hauser L."/>
            <person name="Chertkov O."/>
            <person name="Del Rio T.G."/>
            <person name="Nolan M."/>
            <person name="Copeland A."/>
            <person name="Tice H."/>
            <person name="Cheng J.F."/>
            <person name="Lucas S."/>
            <person name="Han C."/>
            <person name="Goodwin L."/>
            <person name="Pitluck S."/>
            <person name="Ivanova N."/>
            <person name="Ovchinikova G."/>
            <person name="Pati A."/>
            <person name="Chen A."/>
            <person name="Palaniappan K."/>
            <person name="Mavromatis K."/>
            <person name="Liolios K."/>
            <person name="Brettin T."/>
            <person name="Fiebig A."/>
            <person name="Rohde M."/>
            <person name="Abt B."/>
            <person name="Goker M."/>
            <person name="Detter J.C."/>
            <person name="Woyke T."/>
            <person name="Bristow J."/>
            <person name="Eisen J.A."/>
            <person name="Markowitz V."/>
            <person name="Hugenholtz P."/>
            <person name="Kyrpides N.C."/>
            <person name="Klenk H.P."/>
            <person name="Lapidus A."/>
        </authorList>
    </citation>
    <scope>NUCLEOTIDE SEQUENCE [LARGE SCALE GENOMIC DNA]</scope>
    <source>
        <strain evidence="2">DSM 44963</strain>
    </source>
</reference>
<dbReference type="RefSeq" id="WP_007903881.1">
    <property type="nucleotide sequence ID" value="NZ_ADVG01000001.1"/>
</dbReference>
<dbReference type="Proteomes" id="UP000004508">
    <property type="component" value="Unassembled WGS sequence"/>
</dbReference>